<gene>
    <name evidence="1" type="ORF">GCM10010274_64720</name>
</gene>
<proteinExistence type="predicted"/>
<dbReference type="RefSeq" id="WP_189554824.1">
    <property type="nucleotide sequence ID" value="NZ_BMTP01000031.1"/>
</dbReference>
<dbReference type="AlphaFoldDB" id="A0A918M7L4"/>
<evidence type="ECO:0000313" key="1">
    <source>
        <dbReference type="EMBL" id="GGU67328.1"/>
    </source>
</evidence>
<keyword evidence="2" id="KW-1185">Reference proteome</keyword>
<reference evidence="1" key="2">
    <citation type="submission" date="2020-09" db="EMBL/GenBank/DDBJ databases">
        <authorList>
            <person name="Sun Q."/>
            <person name="Ohkuma M."/>
        </authorList>
    </citation>
    <scope>NUCLEOTIDE SEQUENCE</scope>
    <source>
        <strain evidence="1">JCM 4391</strain>
    </source>
</reference>
<organism evidence="1 2">
    <name type="scientific">Streptomyces lavendofoliae</name>
    <dbReference type="NCBI Taxonomy" id="67314"/>
    <lineage>
        <taxon>Bacteria</taxon>
        <taxon>Bacillati</taxon>
        <taxon>Actinomycetota</taxon>
        <taxon>Actinomycetes</taxon>
        <taxon>Kitasatosporales</taxon>
        <taxon>Streptomycetaceae</taxon>
        <taxon>Streptomyces</taxon>
    </lineage>
</organism>
<evidence type="ECO:0000313" key="2">
    <source>
        <dbReference type="Proteomes" id="UP000636661"/>
    </source>
</evidence>
<name>A0A918M7L4_9ACTN</name>
<sequence>MPKNHARKKALAALKDELGIKHACAIALLDHPDADERETLERYLAEYIDINTYREAVDYLRQEQADPRNQVLCDRCGWLMGMVCPECEKGCGCEYQCTGWRHEEMRAATGDYDEDDDPYGCPECGAGGGGDPYGECVCYEDDEEEAA</sequence>
<dbReference type="Proteomes" id="UP000636661">
    <property type="component" value="Unassembled WGS sequence"/>
</dbReference>
<reference evidence="1" key="1">
    <citation type="journal article" date="2014" name="Int. J. Syst. Evol. Microbiol.">
        <title>Complete genome sequence of Corynebacterium casei LMG S-19264T (=DSM 44701T), isolated from a smear-ripened cheese.</title>
        <authorList>
            <consortium name="US DOE Joint Genome Institute (JGI-PGF)"/>
            <person name="Walter F."/>
            <person name="Albersmeier A."/>
            <person name="Kalinowski J."/>
            <person name="Ruckert C."/>
        </authorList>
    </citation>
    <scope>NUCLEOTIDE SEQUENCE</scope>
    <source>
        <strain evidence="1">JCM 4391</strain>
    </source>
</reference>
<dbReference type="EMBL" id="BMTP01000031">
    <property type="protein sequence ID" value="GGU67328.1"/>
    <property type="molecule type" value="Genomic_DNA"/>
</dbReference>
<comment type="caution">
    <text evidence="1">The sequence shown here is derived from an EMBL/GenBank/DDBJ whole genome shotgun (WGS) entry which is preliminary data.</text>
</comment>
<accession>A0A918M7L4</accession>
<protein>
    <submittedName>
        <fullName evidence="1">Uncharacterized protein</fullName>
    </submittedName>
</protein>